<evidence type="ECO:0000313" key="5">
    <source>
        <dbReference type="Proteomes" id="UP001628179"/>
    </source>
</evidence>
<dbReference type="PANTHER" id="PTHR37013">
    <property type="entry name" value="INTEGRAL MEMBRANE PROTEIN (AFU_ORTHOLOGUE AFUA_1G05950)-RELATED"/>
    <property type="match status" value="1"/>
</dbReference>
<dbReference type="GeneID" id="98173809"/>
<protein>
    <recommendedName>
        <fullName evidence="3">DUF7703 domain-containing protein</fullName>
    </recommendedName>
</protein>
<feature type="transmembrane region" description="Helical" evidence="2">
    <location>
        <begin position="19"/>
        <end position="40"/>
    </location>
</feature>
<keyword evidence="2" id="KW-0812">Transmembrane</keyword>
<organism evidence="4 5">
    <name type="scientific">Madurella fahalii</name>
    <dbReference type="NCBI Taxonomy" id="1157608"/>
    <lineage>
        <taxon>Eukaryota</taxon>
        <taxon>Fungi</taxon>
        <taxon>Dikarya</taxon>
        <taxon>Ascomycota</taxon>
        <taxon>Pezizomycotina</taxon>
        <taxon>Sordariomycetes</taxon>
        <taxon>Sordariomycetidae</taxon>
        <taxon>Sordariales</taxon>
        <taxon>Sordariales incertae sedis</taxon>
        <taxon>Madurella</taxon>
    </lineage>
</organism>
<feature type="compositionally biased region" description="Polar residues" evidence="1">
    <location>
        <begin position="377"/>
        <end position="393"/>
    </location>
</feature>
<evidence type="ECO:0000259" key="3">
    <source>
        <dbReference type="Pfam" id="PF24802"/>
    </source>
</evidence>
<feature type="transmembrane region" description="Helical" evidence="2">
    <location>
        <begin position="81"/>
        <end position="103"/>
    </location>
</feature>
<feature type="transmembrane region" description="Helical" evidence="2">
    <location>
        <begin position="47"/>
        <end position="69"/>
    </location>
</feature>
<feature type="transmembrane region" description="Helical" evidence="2">
    <location>
        <begin position="213"/>
        <end position="236"/>
    </location>
</feature>
<dbReference type="InterPro" id="IPR056120">
    <property type="entry name" value="DUF7703"/>
</dbReference>
<gene>
    <name evidence="4" type="ORF">MFIFM68171_03064</name>
</gene>
<reference evidence="4 5" key="1">
    <citation type="submission" date="2024-09" db="EMBL/GenBank/DDBJ databases">
        <title>Itraconazole resistance in Madurella fahalii resulting from another homologue of gene encoding cytochrome P450 14-alpha sterol demethylase (CYP51).</title>
        <authorList>
            <person name="Yoshioka I."/>
            <person name="Fahal A.H."/>
            <person name="Kaneko S."/>
            <person name="Yaguchi T."/>
        </authorList>
    </citation>
    <scope>NUCLEOTIDE SEQUENCE [LARGE SCALE GENOMIC DNA]</scope>
    <source>
        <strain evidence="4 5">IFM 68171</strain>
    </source>
</reference>
<sequence>MAGTGIDDLRNDLPMSMTIAAFTGISWFIGAEINTSLFLLFKRRRGLYFWSAALCSWGVVLQPLFIVLADYEIWGDFKGSITMIYLTWLIMVVPQSWLLYSRLHLMAHHGTMLRWIKFVLIFTSVVFSVPTIIMGTIAQATDISPGLFRINLAWDRVQVTVFFVQETALSLLYIWQARKYLRNSSLLSQPYLEPTSGGATSAARAAQETHQMLSHLVIANILVIALDIALLGVQYADLFYLQGAFKPCVYGIKLKLEFAILNRLVEIVRRRGRGGVGTSYSYGSGNRGGVGLYKSTGGGLSSQPGGRSQPQISVTLFAQQRREDENQAENSRQEQVGLRQLEPRPATGPSRSHSHESQDRIWDGLGRSRAYAETETKPSTSAHQSQWRQVYHR</sequence>
<evidence type="ECO:0000313" key="4">
    <source>
        <dbReference type="EMBL" id="GAB1312854.1"/>
    </source>
</evidence>
<keyword evidence="2" id="KW-0472">Membrane</keyword>
<dbReference type="Pfam" id="PF24802">
    <property type="entry name" value="DUF7703"/>
    <property type="match status" value="1"/>
</dbReference>
<feature type="transmembrane region" description="Helical" evidence="2">
    <location>
        <begin position="115"/>
        <end position="137"/>
    </location>
</feature>
<feature type="compositionally biased region" description="Basic and acidic residues" evidence="1">
    <location>
        <begin position="353"/>
        <end position="362"/>
    </location>
</feature>
<dbReference type="Proteomes" id="UP001628179">
    <property type="component" value="Unassembled WGS sequence"/>
</dbReference>
<feature type="region of interest" description="Disordered" evidence="1">
    <location>
        <begin position="321"/>
        <end position="393"/>
    </location>
</feature>
<evidence type="ECO:0000256" key="2">
    <source>
        <dbReference type="SAM" id="Phobius"/>
    </source>
</evidence>
<dbReference type="EMBL" id="BAAFSV010000002">
    <property type="protein sequence ID" value="GAB1312854.1"/>
    <property type="molecule type" value="Genomic_DNA"/>
</dbReference>
<evidence type="ECO:0000256" key="1">
    <source>
        <dbReference type="SAM" id="MobiDB-lite"/>
    </source>
</evidence>
<dbReference type="RefSeq" id="XP_070914587.1">
    <property type="nucleotide sequence ID" value="XM_071058486.1"/>
</dbReference>
<feature type="transmembrane region" description="Helical" evidence="2">
    <location>
        <begin position="157"/>
        <end position="175"/>
    </location>
</feature>
<feature type="domain" description="DUF7703" evidence="3">
    <location>
        <begin position="16"/>
        <end position="269"/>
    </location>
</feature>
<accession>A0ABQ0G5C0</accession>
<name>A0ABQ0G5C0_9PEZI</name>
<proteinExistence type="predicted"/>
<keyword evidence="5" id="KW-1185">Reference proteome</keyword>
<comment type="caution">
    <text evidence="4">The sequence shown here is derived from an EMBL/GenBank/DDBJ whole genome shotgun (WGS) entry which is preliminary data.</text>
</comment>
<dbReference type="PANTHER" id="PTHR37013:SF4">
    <property type="entry name" value="INTEGRAL MEMBRANE PROTEIN"/>
    <property type="match status" value="1"/>
</dbReference>
<keyword evidence="2" id="KW-1133">Transmembrane helix</keyword>